<gene>
    <name evidence="13" type="ORF">CVT24_006348</name>
</gene>
<evidence type="ECO:0000256" key="6">
    <source>
        <dbReference type="ARBA" id="ARBA00023002"/>
    </source>
</evidence>
<dbReference type="Proteomes" id="UP000284842">
    <property type="component" value="Unassembled WGS sequence"/>
</dbReference>
<evidence type="ECO:0000256" key="8">
    <source>
        <dbReference type="ARBA" id="ARBA00023033"/>
    </source>
</evidence>
<dbReference type="GO" id="GO:0020037">
    <property type="term" value="F:heme binding"/>
    <property type="evidence" value="ECO:0007669"/>
    <property type="project" value="InterPro"/>
</dbReference>
<dbReference type="EMBL" id="NHTK01001256">
    <property type="protein sequence ID" value="PPR01315.1"/>
    <property type="molecule type" value="Genomic_DNA"/>
</dbReference>
<dbReference type="SUPFAM" id="SSF48264">
    <property type="entry name" value="Cytochrome P450"/>
    <property type="match status" value="1"/>
</dbReference>
<evidence type="ECO:0000256" key="2">
    <source>
        <dbReference type="ARBA" id="ARBA00005179"/>
    </source>
</evidence>
<keyword evidence="5 9" id="KW-0479">Metal-binding</keyword>
<dbReference type="STRING" id="181874.A0A409YEA5"/>
<comment type="cofactor">
    <cofactor evidence="1 9">
        <name>heme</name>
        <dbReference type="ChEBI" id="CHEBI:30413"/>
    </cofactor>
</comment>
<evidence type="ECO:0000256" key="11">
    <source>
        <dbReference type="SAM" id="MobiDB-lite"/>
    </source>
</evidence>
<dbReference type="Pfam" id="PF00067">
    <property type="entry name" value="p450"/>
    <property type="match status" value="1"/>
</dbReference>
<evidence type="ECO:0000256" key="9">
    <source>
        <dbReference type="PIRSR" id="PIRSR602401-1"/>
    </source>
</evidence>
<feature type="transmembrane region" description="Helical" evidence="12">
    <location>
        <begin position="146"/>
        <end position="164"/>
    </location>
</feature>
<proteinExistence type="inferred from homology"/>
<keyword evidence="12" id="KW-1133">Transmembrane helix</keyword>
<comment type="similarity">
    <text evidence="3 10">Belongs to the cytochrome P450 family.</text>
</comment>
<evidence type="ECO:0008006" key="15">
    <source>
        <dbReference type="Google" id="ProtNLM"/>
    </source>
</evidence>
<protein>
    <recommendedName>
        <fullName evidence="15">Cytochrome P450</fullName>
    </recommendedName>
</protein>
<feature type="binding site" description="axial binding residue" evidence="9">
    <location>
        <position position="77"/>
    </location>
    <ligand>
        <name>heme</name>
        <dbReference type="ChEBI" id="CHEBI:30413"/>
    </ligand>
    <ligandPart>
        <name>Fe</name>
        <dbReference type="ChEBI" id="CHEBI:18248"/>
    </ligandPart>
</feature>
<keyword evidence="14" id="KW-1185">Reference proteome</keyword>
<evidence type="ECO:0000313" key="13">
    <source>
        <dbReference type="EMBL" id="PPR01315.1"/>
    </source>
</evidence>
<evidence type="ECO:0000256" key="7">
    <source>
        <dbReference type="ARBA" id="ARBA00023004"/>
    </source>
</evidence>
<evidence type="ECO:0000256" key="12">
    <source>
        <dbReference type="SAM" id="Phobius"/>
    </source>
</evidence>
<keyword evidence="12" id="KW-0812">Transmembrane</keyword>
<comment type="caution">
    <text evidence="13">The sequence shown here is derived from an EMBL/GenBank/DDBJ whole genome shotgun (WGS) entry which is preliminary data.</text>
</comment>
<dbReference type="InterPro" id="IPR036396">
    <property type="entry name" value="Cyt_P450_sf"/>
</dbReference>
<dbReference type="InterPro" id="IPR017972">
    <property type="entry name" value="Cyt_P450_CS"/>
</dbReference>
<sequence length="304" mass="34151">MRWHQVVPFAIAHMTSEDNEYDGYFIPKGTTVIGNSWAILHDESLFENPFAFNPERYYNNPNITKPDVQFGYGRRACPGRYFADRNLFAIVSATLAVFDILPPLDDRGRPVQLDLNPTESGIVSDSASATKILLAYLRSQMRSTHAFLIVGGLTAATLFSSYFFRLQHKKKEQAAGLNPMHEQVLSIMARKPIPGEDLEEIRWKYSQTPPAFPATEHHSGHAIRDHARWKKTPQFEEIGEGVMYMEPTPQRGRKDSDKPYTKSPDYAANYNKTRRPKAASKADDSKLDSETGVPSGAPAPATMT</sequence>
<dbReference type="PROSITE" id="PS00086">
    <property type="entry name" value="CYTOCHROME_P450"/>
    <property type="match status" value="1"/>
</dbReference>
<feature type="region of interest" description="Disordered" evidence="11">
    <location>
        <begin position="239"/>
        <end position="304"/>
    </location>
</feature>
<evidence type="ECO:0000256" key="3">
    <source>
        <dbReference type="ARBA" id="ARBA00010617"/>
    </source>
</evidence>
<dbReference type="InParanoid" id="A0A409YEA5"/>
<organism evidence="13 14">
    <name type="scientific">Panaeolus cyanescens</name>
    <dbReference type="NCBI Taxonomy" id="181874"/>
    <lineage>
        <taxon>Eukaryota</taxon>
        <taxon>Fungi</taxon>
        <taxon>Dikarya</taxon>
        <taxon>Basidiomycota</taxon>
        <taxon>Agaricomycotina</taxon>
        <taxon>Agaricomycetes</taxon>
        <taxon>Agaricomycetidae</taxon>
        <taxon>Agaricales</taxon>
        <taxon>Agaricineae</taxon>
        <taxon>Galeropsidaceae</taxon>
        <taxon>Panaeolus</taxon>
    </lineage>
</organism>
<keyword evidence="8 10" id="KW-0503">Monooxygenase</keyword>
<evidence type="ECO:0000256" key="1">
    <source>
        <dbReference type="ARBA" id="ARBA00001971"/>
    </source>
</evidence>
<keyword evidence="12" id="KW-0472">Membrane</keyword>
<keyword evidence="6 10" id="KW-0560">Oxidoreductase</keyword>
<dbReference type="Gene3D" id="1.10.630.10">
    <property type="entry name" value="Cytochrome P450"/>
    <property type="match status" value="1"/>
</dbReference>
<dbReference type="GO" id="GO:0004497">
    <property type="term" value="F:monooxygenase activity"/>
    <property type="evidence" value="ECO:0007669"/>
    <property type="project" value="UniProtKB-KW"/>
</dbReference>
<evidence type="ECO:0000256" key="4">
    <source>
        <dbReference type="ARBA" id="ARBA00022617"/>
    </source>
</evidence>
<dbReference type="PRINTS" id="PR00463">
    <property type="entry name" value="EP450I"/>
</dbReference>
<feature type="compositionally biased region" description="Basic and acidic residues" evidence="11">
    <location>
        <begin position="280"/>
        <end position="289"/>
    </location>
</feature>
<keyword evidence="4 9" id="KW-0349">Heme</keyword>
<dbReference type="PANTHER" id="PTHR46300">
    <property type="entry name" value="P450, PUTATIVE (EUROFUNG)-RELATED-RELATED"/>
    <property type="match status" value="1"/>
</dbReference>
<dbReference type="GO" id="GO:0005506">
    <property type="term" value="F:iron ion binding"/>
    <property type="evidence" value="ECO:0007669"/>
    <property type="project" value="InterPro"/>
</dbReference>
<comment type="pathway">
    <text evidence="2">Secondary metabolite biosynthesis.</text>
</comment>
<evidence type="ECO:0000256" key="5">
    <source>
        <dbReference type="ARBA" id="ARBA00022723"/>
    </source>
</evidence>
<dbReference type="OrthoDB" id="2850836at2759"/>
<dbReference type="AlphaFoldDB" id="A0A409YEA5"/>
<dbReference type="GO" id="GO:0016705">
    <property type="term" value="F:oxidoreductase activity, acting on paired donors, with incorporation or reduction of molecular oxygen"/>
    <property type="evidence" value="ECO:0007669"/>
    <property type="project" value="InterPro"/>
</dbReference>
<evidence type="ECO:0000256" key="10">
    <source>
        <dbReference type="RuleBase" id="RU000461"/>
    </source>
</evidence>
<evidence type="ECO:0000313" key="14">
    <source>
        <dbReference type="Proteomes" id="UP000284842"/>
    </source>
</evidence>
<accession>A0A409YEA5</accession>
<dbReference type="InterPro" id="IPR002401">
    <property type="entry name" value="Cyt_P450_E_grp-I"/>
</dbReference>
<dbReference type="InterPro" id="IPR001128">
    <property type="entry name" value="Cyt_P450"/>
</dbReference>
<dbReference type="InterPro" id="IPR050364">
    <property type="entry name" value="Cytochrome_P450_fung"/>
</dbReference>
<keyword evidence="7 9" id="KW-0408">Iron</keyword>
<reference evidence="13 14" key="1">
    <citation type="journal article" date="2018" name="Evol. Lett.">
        <title>Horizontal gene cluster transfer increased hallucinogenic mushroom diversity.</title>
        <authorList>
            <person name="Reynolds H.T."/>
            <person name="Vijayakumar V."/>
            <person name="Gluck-Thaler E."/>
            <person name="Korotkin H.B."/>
            <person name="Matheny P.B."/>
            <person name="Slot J.C."/>
        </authorList>
    </citation>
    <scope>NUCLEOTIDE SEQUENCE [LARGE SCALE GENOMIC DNA]</scope>
    <source>
        <strain evidence="13 14">2629</strain>
    </source>
</reference>
<name>A0A409YEA5_9AGAR</name>